<keyword evidence="2" id="KW-1185">Reference proteome</keyword>
<dbReference type="HOGENOM" id="CLU_195871_0_0_12"/>
<protein>
    <submittedName>
        <fullName evidence="1">Transcriptional regulator/antitoxin, MazE</fullName>
    </submittedName>
</protein>
<name>E1R9S3_SEDSS</name>
<dbReference type="Gene3D" id="2.10.260.10">
    <property type="match status" value="1"/>
</dbReference>
<accession>E1R9S3</accession>
<dbReference type="EMBL" id="CP002116">
    <property type="protein sequence ID" value="ADK83242.1"/>
    <property type="molecule type" value="Genomic_DNA"/>
</dbReference>
<dbReference type="SUPFAM" id="SSF89447">
    <property type="entry name" value="AbrB/MazE/MraZ-like"/>
    <property type="match status" value="1"/>
</dbReference>
<evidence type="ECO:0000313" key="2">
    <source>
        <dbReference type="Proteomes" id="UP000002318"/>
    </source>
</evidence>
<dbReference type="AlphaFoldDB" id="E1R9S3"/>
<reference evidence="1 2" key="1">
    <citation type="journal article" date="2010" name="Stand. Genomic Sci.">
        <title>Complete genome sequence of Spirochaeta smaragdinae type strain (SEBR 4228).</title>
        <authorList>
            <person name="Mavromatis K."/>
            <person name="Yasawong M."/>
            <person name="Chertkov O."/>
            <person name="Lapidus A."/>
            <person name="Lucas S."/>
            <person name="Nolan M."/>
            <person name="Del Rio T.G."/>
            <person name="Tice H."/>
            <person name="Cheng J.F."/>
            <person name="Pitluck S."/>
            <person name="Liolios K."/>
            <person name="Ivanova N."/>
            <person name="Tapia R."/>
            <person name="Han C."/>
            <person name="Bruce D."/>
            <person name="Goodwin L."/>
            <person name="Pati A."/>
            <person name="Chen A."/>
            <person name="Palaniappan K."/>
            <person name="Land M."/>
            <person name="Hauser L."/>
            <person name="Chang Y.J."/>
            <person name="Jeffries C.D."/>
            <person name="Detter J.C."/>
            <person name="Rohde M."/>
            <person name="Brambilla E."/>
            <person name="Spring S."/>
            <person name="Goker M."/>
            <person name="Sikorski J."/>
            <person name="Woyke T."/>
            <person name="Bristow J."/>
            <person name="Eisen J.A."/>
            <person name="Markowitz V."/>
            <person name="Hugenholtz P."/>
            <person name="Klenk H.P."/>
            <person name="Kyrpides N.C."/>
        </authorList>
    </citation>
    <scope>NUCLEOTIDE SEQUENCE [LARGE SCALE GENOMIC DNA]</scope>
    <source>
        <strain evidence="2">DSM 11293 / JCM 15392 / SEBR 4228</strain>
    </source>
</reference>
<evidence type="ECO:0000313" key="1">
    <source>
        <dbReference type="EMBL" id="ADK83242.1"/>
    </source>
</evidence>
<organism evidence="1 2">
    <name type="scientific">Sediminispirochaeta smaragdinae (strain DSM 11293 / JCM 15392 / SEBR 4228)</name>
    <name type="common">Spirochaeta smaragdinae</name>
    <dbReference type="NCBI Taxonomy" id="573413"/>
    <lineage>
        <taxon>Bacteria</taxon>
        <taxon>Pseudomonadati</taxon>
        <taxon>Spirochaetota</taxon>
        <taxon>Spirochaetia</taxon>
        <taxon>Spirochaetales</taxon>
        <taxon>Spirochaetaceae</taxon>
        <taxon>Sediminispirochaeta</taxon>
    </lineage>
</organism>
<dbReference type="InterPro" id="IPR037914">
    <property type="entry name" value="SpoVT-AbrB_sf"/>
</dbReference>
<proteinExistence type="predicted"/>
<dbReference type="KEGG" id="ssm:Spirs_4164"/>
<gene>
    <name evidence="1" type="ordered locus">Spirs_4164</name>
</gene>
<dbReference type="STRING" id="573413.Spirs_4164"/>
<dbReference type="OrthoDB" id="331971at2"/>
<dbReference type="Proteomes" id="UP000002318">
    <property type="component" value="Chromosome"/>
</dbReference>
<dbReference type="eggNOG" id="COG2336">
    <property type="taxonomic scope" value="Bacteria"/>
</dbReference>
<dbReference type="RefSeq" id="WP_013256698.1">
    <property type="nucleotide sequence ID" value="NC_014364.1"/>
</dbReference>
<sequence length="68" mass="7691">MIKQLQKIGNSRGIIIDRAILDLLNVPEDSSFEVTQENGGLFLRPLSVKEAYEQVAKKHRKSLNKLAK</sequence>